<dbReference type="InterPro" id="IPR029044">
    <property type="entry name" value="Nucleotide-diphossugar_trans"/>
</dbReference>
<dbReference type="Proteomes" id="UP000004095">
    <property type="component" value="Unassembled WGS sequence"/>
</dbReference>
<dbReference type="Gene3D" id="3.90.550.10">
    <property type="entry name" value="Spore Coat Polysaccharide Biosynthesis Protein SpsA, Chain A"/>
    <property type="match status" value="1"/>
</dbReference>
<evidence type="ECO:0000313" key="2">
    <source>
        <dbReference type="EMBL" id="EAY31993.1"/>
    </source>
</evidence>
<dbReference type="AlphaFoldDB" id="A1ZCJ1"/>
<dbReference type="eggNOG" id="COG1216">
    <property type="taxonomic scope" value="Bacteria"/>
</dbReference>
<evidence type="ECO:0000313" key="3">
    <source>
        <dbReference type="Proteomes" id="UP000004095"/>
    </source>
</evidence>
<dbReference type="EC" id="2.4.1.-" evidence="2"/>
<feature type="domain" description="Glycosyltransferase 2-like" evidence="1">
    <location>
        <begin position="16"/>
        <end position="183"/>
    </location>
</feature>
<name>A1ZCJ1_MICM2</name>
<keyword evidence="2" id="KW-0328">Glycosyltransferase</keyword>
<proteinExistence type="predicted"/>
<protein>
    <submittedName>
        <fullName evidence="2">Glycosyl transferase, group 2 family protein</fullName>
        <ecNumber evidence="2">2.4.1.-</ecNumber>
    </submittedName>
</protein>
<dbReference type="CDD" id="cd00761">
    <property type="entry name" value="Glyco_tranf_GTA_type"/>
    <property type="match status" value="1"/>
</dbReference>
<sequence>MSQNIEPQVSAFDIAIVVCTYNPDEKIFTRLLKAINQLHHDTPSRIECVIVDNNSQKPLSETGYVTKLLKRCKFQSKIIIEEKQGLTAARIAGVQNTSAPIIVFFDDDNEPLPTYLEELQNLFTKYPFVGIWGPGDISVDFLEPVPKAREAWMRGVFQEKHLSKIQYALTTTWTPAHPFGTGLSIRRLSIRKYLEAISNSQYSLSDRKGDSLASAGDTQVVLQAVLDGWAVGVSPDLQLVHIIPAHRTKIAYLRKLMYEVALSSKKALVELMPEEKQQVVILGRFPFIKKIIRHTFNTILRRNSFFSQIQLASYLGNVAASYLILEKKLPKWMSYFIKKNVYQKSRKD</sequence>
<dbReference type="InterPro" id="IPR001173">
    <property type="entry name" value="Glyco_trans_2-like"/>
</dbReference>
<reference evidence="2 3" key="1">
    <citation type="submission" date="2007-01" db="EMBL/GenBank/DDBJ databases">
        <authorList>
            <person name="Haygood M."/>
            <person name="Podell S."/>
            <person name="Anderson C."/>
            <person name="Hopkinson B."/>
            <person name="Roe K."/>
            <person name="Barbeau K."/>
            <person name="Gaasterland T."/>
            <person name="Ferriera S."/>
            <person name="Johnson J."/>
            <person name="Kravitz S."/>
            <person name="Beeson K."/>
            <person name="Sutton G."/>
            <person name="Rogers Y.-H."/>
            <person name="Friedman R."/>
            <person name="Frazier M."/>
            <person name="Venter J.C."/>
        </authorList>
    </citation>
    <scope>NUCLEOTIDE SEQUENCE [LARGE SCALE GENOMIC DNA]</scope>
    <source>
        <strain evidence="2 3">ATCC 23134</strain>
    </source>
</reference>
<gene>
    <name evidence="2" type="ORF">M23134_02022</name>
</gene>
<keyword evidence="2" id="KW-0808">Transferase</keyword>
<comment type="caution">
    <text evidence="2">The sequence shown here is derived from an EMBL/GenBank/DDBJ whole genome shotgun (WGS) entry which is preliminary data.</text>
</comment>
<dbReference type="Pfam" id="PF00535">
    <property type="entry name" value="Glycos_transf_2"/>
    <property type="match status" value="1"/>
</dbReference>
<evidence type="ECO:0000259" key="1">
    <source>
        <dbReference type="Pfam" id="PF00535"/>
    </source>
</evidence>
<dbReference type="RefSeq" id="WP_002692872.1">
    <property type="nucleotide sequence ID" value="NZ_AAWS01000001.1"/>
</dbReference>
<dbReference type="EMBL" id="AAWS01000001">
    <property type="protein sequence ID" value="EAY31993.1"/>
    <property type="molecule type" value="Genomic_DNA"/>
</dbReference>
<accession>A1ZCJ1</accession>
<dbReference type="SUPFAM" id="SSF53448">
    <property type="entry name" value="Nucleotide-diphospho-sugar transferases"/>
    <property type="match status" value="1"/>
</dbReference>
<dbReference type="OrthoDB" id="786280at2"/>
<dbReference type="GO" id="GO:0016757">
    <property type="term" value="F:glycosyltransferase activity"/>
    <property type="evidence" value="ECO:0007669"/>
    <property type="project" value="UniProtKB-KW"/>
</dbReference>
<organism evidence="2 3">
    <name type="scientific">Microscilla marina ATCC 23134</name>
    <dbReference type="NCBI Taxonomy" id="313606"/>
    <lineage>
        <taxon>Bacteria</taxon>
        <taxon>Pseudomonadati</taxon>
        <taxon>Bacteroidota</taxon>
        <taxon>Cytophagia</taxon>
        <taxon>Cytophagales</taxon>
        <taxon>Microscillaceae</taxon>
        <taxon>Microscilla</taxon>
    </lineage>
</organism>
<keyword evidence="3" id="KW-1185">Reference proteome</keyword>